<dbReference type="InterPro" id="IPR011989">
    <property type="entry name" value="ARM-like"/>
</dbReference>
<dbReference type="Pfam" id="PF12231">
    <property type="entry name" value="Rif1_N"/>
    <property type="match status" value="1"/>
</dbReference>
<dbReference type="AlphaFoldDB" id="A0A9R0Z6N9"/>
<keyword evidence="11" id="KW-1185">Reference proteome</keyword>
<name>A0A9R0Z6N9_TRITD</name>
<dbReference type="Proteomes" id="UP000324705">
    <property type="component" value="Chromosome 7A"/>
</dbReference>
<feature type="signal peptide" evidence="8">
    <location>
        <begin position="1"/>
        <end position="23"/>
    </location>
</feature>
<keyword evidence="3" id="KW-0158">Chromosome</keyword>
<reference evidence="10 11" key="1">
    <citation type="submission" date="2017-09" db="EMBL/GenBank/DDBJ databases">
        <authorList>
            <consortium name="International Durum Wheat Genome Sequencing Consortium (IDWGSC)"/>
            <person name="Milanesi L."/>
        </authorList>
    </citation>
    <scope>NUCLEOTIDE SEQUENCE [LARGE SCALE GENOMIC DNA]</scope>
    <source>
        <strain evidence="11">cv. Svevo</strain>
    </source>
</reference>
<evidence type="ECO:0000256" key="5">
    <source>
        <dbReference type="ARBA" id="ARBA00023242"/>
    </source>
</evidence>
<feature type="domain" description="Telomere-associated protein Rif1 N-terminal" evidence="9">
    <location>
        <begin position="3"/>
        <end position="215"/>
    </location>
</feature>
<dbReference type="Gramene" id="TRITD7Av1G039650.3">
    <property type="protein sequence ID" value="TRITD7Av1G039650.3"/>
    <property type="gene ID" value="TRITD7Av1G039650"/>
</dbReference>
<sequence>MTTKMKAICNLAVWCISVQQLEASVVEDGVTPLLNAIVYALDNPFGSLSTTFEAVQATMKLASQYPKGMRDQSSIWVPPIYRRLLSADKPERDMSERCLIKVSSVILPPQSPLSKEVALDLEQKLLSSVLDMLNDPSKKIQAVKSWGWFISLLGARAASTRPLLNKMLKVPEQLFTDPDPQVQITTMVTWTNLVDAFFGPQALENMDQGTVMSPIEPRAHASAQMKKIRLLLQGVRVQCNSKLADDNAMICITKACKFFVKCTVEELDNSLLASGKYELCLDIEQIKEIEYAECSPKLSHPRIRPLAYLELVSPAVYLTALSLSIVAQFTGELSPGDAEQLASIICPPDLLGNFHVVVAFLYMQIMRPVDSRLRIKWLVVWNKVSKRLNEQMMSYLKVGCGASGHDVLCQFFCYPFFALVSPGSISAHWNAENSSEGYLNMTQDLEVELVIEVYRSFCTNSSYCSEPAYMVFLEHFFEYLIHIIDENMSPIQANLKYCLEKKFKNITILSVLGNVVIGLLENAQIFTYANKEIEVTTNEEPAGSKGPNLMLTCLKLGNRFMKLSGLAFKENPAARHQVTSRYFSSLSDFVGHLTSMKDILLLFEIIGDQFTEWLTLSSTSCGIIHQGETIDQLEKLWLNTVTCLTTSRLISDCSFLGKHHLLLQVAVDHPHGPISAATTAIRRSPGSSNAGLRHAGRRSVSKADELSLDRSGKDHNCASDAERAFVLEELNISRMSVAPMLLGRGTGTSNTTDRAPKNRESLRVSAGLGRKRLKIMRYSGKGKGPGKVTDASFSPGWAEGEVCRKPELILEMLKRKR</sequence>
<dbReference type="EMBL" id="LT934123">
    <property type="protein sequence ID" value="VAI70945.1"/>
    <property type="molecule type" value="Genomic_DNA"/>
</dbReference>
<dbReference type="PANTHER" id="PTHR22928">
    <property type="entry name" value="TELOMERE-ASSOCIATED PROTEIN RIF1"/>
    <property type="match status" value="1"/>
</dbReference>
<proteinExistence type="predicted"/>
<dbReference type="SUPFAM" id="SSF48371">
    <property type="entry name" value="ARM repeat"/>
    <property type="match status" value="1"/>
</dbReference>
<comment type="subcellular location">
    <subcellularLocation>
        <location evidence="2">Chromosome</location>
        <location evidence="2">Telomere</location>
    </subcellularLocation>
    <subcellularLocation>
        <location evidence="1">Nucleus</location>
    </subcellularLocation>
</comment>
<feature type="region of interest" description="Disordered" evidence="7">
    <location>
        <begin position="681"/>
        <end position="714"/>
    </location>
</feature>
<evidence type="ECO:0000259" key="9">
    <source>
        <dbReference type="Pfam" id="PF12231"/>
    </source>
</evidence>
<evidence type="ECO:0000256" key="8">
    <source>
        <dbReference type="SAM" id="SignalP"/>
    </source>
</evidence>
<protein>
    <recommendedName>
        <fullName evidence="9">Telomere-associated protein Rif1 N-terminal domain-containing protein</fullName>
    </recommendedName>
</protein>
<dbReference type="Gene3D" id="1.25.10.10">
    <property type="entry name" value="Leucine-rich Repeat Variant"/>
    <property type="match status" value="1"/>
</dbReference>
<feature type="chain" id="PRO_5040353387" description="Telomere-associated protein Rif1 N-terminal domain-containing protein" evidence="8">
    <location>
        <begin position="24"/>
        <end position="817"/>
    </location>
</feature>
<dbReference type="GO" id="GO:0000781">
    <property type="term" value="C:chromosome, telomeric region"/>
    <property type="evidence" value="ECO:0007669"/>
    <property type="project" value="UniProtKB-SubCell"/>
</dbReference>
<evidence type="ECO:0000256" key="2">
    <source>
        <dbReference type="ARBA" id="ARBA00004574"/>
    </source>
</evidence>
<evidence type="ECO:0000313" key="10">
    <source>
        <dbReference type="EMBL" id="VAI70945.1"/>
    </source>
</evidence>
<organism evidence="10 11">
    <name type="scientific">Triticum turgidum subsp. durum</name>
    <name type="common">Durum wheat</name>
    <name type="synonym">Triticum durum</name>
    <dbReference type="NCBI Taxonomy" id="4567"/>
    <lineage>
        <taxon>Eukaryota</taxon>
        <taxon>Viridiplantae</taxon>
        <taxon>Streptophyta</taxon>
        <taxon>Embryophyta</taxon>
        <taxon>Tracheophyta</taxon>
        <taxon>Spermatophyta</taxon>
        <taxon>Magnoliopsida</taxon>
        <taxon>Liliopsida</taxon>
        <taxon>Poales</taxon>
        <taxon>Poaceae</taxon>
        <taxon>BOP clade</taxon>
        <taxon>Pooideae</taxon>
        <taxon>Triticodae</taxon>
        <taxon>Triticeae</taxon>
        <taxon>Triticinae</taxon>
        <taxon>Triticum</taxon>
    </lineage>
</organism>
<dbReference type="GO" id="GO:0005634">
    <property type="term" value="C:nucleus"/>
    <property type="evidence" value="ECO:0007669"/>
    <property type="project" value="UniProtKB-SubCell"/>
</dbReference>
<evidence type="ECO:0000256" key="6">
    <source>
        <dbReference type="ARBA" id="ARBA00023306"/>
    </source>
</evidence>
<evidence type="ECO:0000256" key="4">
    <source>
        <dbReference type="ARBA" id="ARBA00022895"/>
    </source>
</evidence>
<evidence type="ECO:0000256" key="1">
    <source>
        <dbReference type="ARBA" id="ARBA00004123"/>
    </source>
</evidence>
<feature type="compositionally biased region" description="Basic and acidic residues" evidence="7">
    <location>
        <begin position="701"/>
        <end position="714"/>
    </location>
</feature>
<dbReference type="InterPro" id="IPR022031">
    <property type="entry name" value="Rif1_N"/>
</dbReference>
<keyword evidence="8" id="KW-0732">Signal</keyword>
<keyword evidence="6" id="KW-0131">Cell cycle</keyword>
<accession>A0A9R0Z6N9</accession>
<dbReference type="GO" id="GO:0000723">
    <property type="term" value="P:telomere maintenance"/>
    <property type="evidence" value="ECO:0007669"/>
    <property type="project" value="TreeGrafter"/>
</dbReference>
<evidence type="ECO:0000256" key="3">
    <source>
        <dbReference type="ARBA" id="ARBA00022454"/>
    </source>
</evidence>
<gene>
    <name evidence="10" type="ORF">TRITD_7Av1G039650</name>
</gene>
<keyword evidence="5" id="KW-0539">Nucleus</keyword>
<evidence type="ECO:0000256" key="7">
    <source>
        <dbReference type="SAM" id="MobiDB-lite"/>
    </source>
</evidence>
<dbReference type="InterPro" id="IPR016024">
    <property type="entry name" value="ARM-type_fold"/>
</dbReference>
<keyword evidence="4" id="KW-0779">Telomere</keyword>
<dbReference type="PANTHER" id="PTHR22928:SF3">
    <property type="entry name" value="TELOMERE-ASSOCIATED PROTEIN RIF1"/>
    <property type="match status" value="1"/>
</dbReference>
<evidence type="ECO:0000313" key="11">
    <source>
        <dbReference type="Proteomes" id="UP000324705"/>
    </source>
</evidence>